<dbReference type="KEGG" id="mlr:MELLADRAFT_103235"/>
<sequence length="110" mass="12377">MSPSPLVEYEVSMINSTGFQARGAKLLSKEMDTSNVNPKDYQGDQLIEMQAQINYLYMTGKITNGAKLLAKAMDWKSASTMGSNKYRHKTPRQESLRQAVSQRELSQQIS</sequence>
<keyword evidence="3" id="KW-1185">Reference proteome</keyword>
<accession>F4RAZ7</accession>
<dbReference type="Proteomes" id="UP000001072">
    <property type="component" value="Unassembled WGS sequence"/>
</dbReference>
<dbReference type="VEuPathDB" id="FungiDB:MELLADRAFT_103235"/>
<organism evidence="3">
    <name type="scientific">Melampsora larici-populina (strain 98AG31 / pathotype 3-4-7)</name>
    <name type="common">Poplar leaf rust fungus</name>
    <dbReference type="NCBI Taxonomy" id="747676"/>
    <lineage>
        <taxon>Eukaryota</taxon>
        <taxon>Fungi</taxon>
        <taxon>Dikarya</taxon>
        <taxon>Basidiomycota</taxon>
        <taxon>Pucciniomycotina</taxon>
        <taxon>Pucciniomycetes</taxon>
        <taxon>Pucciniales</taxon>
        <taxon>Melampsoraceae</taxon>
        <taxon>Melampsora</taxon>
    </lineage>
</organism>
<name>F4RAZ7_MELLP</name>
<feature type="compositionally biased region" description="Polar residues" evidence="1">
    <location>
        <begin position="96"/>
        <end position="110"/>
    </location>
</feature>
<gene>
    <name evidence="2" type="ORF">MELLADRAFT_103235</name>
</gene>
<dbReference type="RefSeq" id="XP_007406159.1">
    <property type="nucleotide sequence ID" value="XM_007406097.1"/>
</dbReference>
<reference evidence="3" key="1">
    <citation type="journal article" date="2011" name="Proc. Natl. Acad. Sci. U.S.A.">
        <title>Obligate biotrophy features unraveled by the genomic analysis of rust fungi.</title>
        <authorList>
            <person name="Duplessis S."/>
            <person name="Cuomo C.A."/>
            <person name="Lin Y.-C."/>
            <person name="Aerts A."/>
            <person name="Tisserant E."/>
            <person name="Veneault-Fourrey C."/>
            <person name="Joly D.L."/>
            <person name="Hacquard S."/>
            <person name="Amselem J."/>
            <person name="Cantarel B.L."/>
            <person name="Chiu R."/>
            <person name="Coutinho P.M."/>
            <person name="Feau N."/>
            <person name="Field M."/>
            <person name="Frey P."/>
            <person name="Gelhaye E."/>
            <person name="Goldberg J."/>
            <person name="Grabherr M.G."/>
            <person name="Kodira C.D."/>
            <person name="Kohler A."/>
            <person name="Kuees U."/>
            <person name="Lindquist E.A."/>
            <person name="Lucas S.M."/>
            <person name="Mago R."/>
            <person name="Mauceli E."/>
            <person name="Morin E."/>
            <person name="Murat C."/>
            <person name="Pangilinan J.L."/>
            <person name="Park R."/>
            <person name="Pearson M."/>
            <person name="Quesneville H."/>
            <person name="Rouhier N."/>
            <person name="Sakthikumar S."/>
            <person name="Salamov A.A."/>
            <person name="Schmutz J."/>
            <person name="Selles B."/>
            <person name="Shapiro H."/>
            <person name="Tanguay P."/>
            <person name="Tuskan G.A."/>
            <person name="Henrissat B."/>
            <person name="Van de Peer Y."/>
            <person name="Rouze P."/>
            <person name="Ellis J.G."/>
            <person name="Dodds P.N."/>
            <person name="Schein J.E."/>
            <person name="Zhong S."/>
            <person name="Hamelin R.C."/>
            <person name="Grigoriev I.V."/>
            <person name="Szabo L.J."/>
            <person name="Martin F."/>
        </authorList>
    </citation>
    <scope>NUCLEOTIDE SEQUENCE [LARGE SCALE GENOMIC DNA]</scope>
    <source>
        <strain evidence="3">98AG31 / pathotype 3-4-7</strain>
    </source>
</reference>
<protein>
    <submittedName>
        <fullName evidence="2">Uncharacterized protein</fullName>
    </submittedName>
</protein>
<feature type="region of interest" description="Disordered" evidence="1">
    <location>
        <begin position="80"/>
        <end position="110"/>
    </location>
</feature>
<dbReference type="EMBL" id="GL883094">
    <property type="protein sequence ID" value="EGG10690.1"/>
    <property type="molecule type" value="Genomic_DNA"/>
</dbReference>
<evidence type="ECO:0000313" key="3">
    <source>
        <dbReference type="Proteomes" id="UP000001072"/>
    </source>
</evidence>
<dbReference type="GeneID" id="18921907"/>
<proteinExistence type="predicted"/>
<evidence type="ECO:0000256" key="1">
    <source>
        <dbReference type="SAM" id="MobiDB-lite"/>
    </source>
</evidence>
<dbReference type="AlphaFoldDB" id="F4RAZ7"/>
<dbReference type="InParanoid" id="F4RAZ7"/>
<dbReference type="HOGENOM" id="CLU_2171610_0_0_1"/>
<evidence type="ECO:0000313" key="2">
    <source>
        <dbReference type="EMBL" id="EGG10690.1"/>
    </source>
</evidence>